<dbReference type="AlphaFoldDB" id="A0A7W7UA78"/>
<feature type="region of interest" description="Disordered" evidence="1">
    <location>
        <begin position="113"/>
        <end position="159"/>
    </location>
</feature>
<name>A0A7W7UA78_9ACTN</name>
<comment type="caution">
    <text evidence="2">The sequence shown here is derived from an EMBL/GenBank/DDBJ whole genome shotgun (WGS) entry which is preliminary data.</text>
</comment>
<keyword evidence="3" id="KW-1185">Reference proteome</keyword>
<dbReference type="RefSeq" id="WP_116163537.1">
    <property type="nucleotide sequence ID" value="NZ_JACHJY010000013.1"/>
</dbReference>
<sequence length="159" mass="17810">MRRNQEDLVAAAWDQAAELRRANEVLRQGQLARTVADSLHRRLPGAASGTADERLDARMLQMTSAVRDAVDYGDGTAADELGRNEEAGAPACSCRRSWSAAWNPTWWRRCSSPATRAPTRPGRWSAAYRRRKAVPSTAAARLRHHARPRRRRAERPRTG</sequence>
<protein>
    <submittedName>
        <fullName evidence="2">Uncharacterized protein</fullName>
    </submittedName>
</protein>
<accession>A0A7W7UA78</accession>
<reference evidence="2 3" key="1">
    <citation type="submission" date="2020-08" db="EMBL/GenBank/DDBJ databases">
        <title>Genomic Encyclopedia of Type Strains, Phase III (KMG-III): the genomes of soil and plant-associated and newly described type strains.</title>
        <authorList>
            <person name="Whitman W."/>
        </authorList>
    </citation>
    <scope>NUCLEOTIDE SEQUENCE [LARGE SCALE GENOMIC DNA]</scope>
    <source>
        <strain evidence="2 3">SFB5A</strain>
    </source>
</reference>
<proteinExistence type="predicted"/>
<organism evidence="2 3">
    <name type="scientific">Streptomyces nymphaeiformis</name>
    <dbReference type="NCBI Taxonomy" id="2663842"/>
    <lineage>
        <taxon>Bacteria</taxon>
        <taxon>Bacillati</taxon>
        <taxon>Actinomycetota</taxon>
        <taxon>Actinomycetes</taxon>
        <taxon>Kitasatosporales</taxon>
        <taxon>Streptomycetaceae</taxon>
        <taxon>Streptomyces</taxon>
    </lineage>
</organism>
<feature type="compositionally biased region" description="Basic residues" evidence="1">
    <location>
        <begin position="141"/>
        <end position="159"/>
    </location>
</feature>
<evidence type="ECO:0000256" key="1">
    <source>
        <dbReference type="SAM" id="MobiDB-lite"/>
    </source>
</evidence>
<dbReference type="Proteomes" id="UP000582643">
    <property type="component" value="Unassembled WGS sequence"/>
</dbReference>
<evidence type="ECO:0000313" key="2">
    <source>
        <dbReference type="EMBL" id="MBB4986535.1"/>
    </source>
</evidence>
<gene>
    <name evidence="2" type="ORF">GGE06_007503</name>
</gene>
<dbReference type="EMBL" id="JACHJY010000013">
    <property type="protein sequence ID" value="MBB4986535.1"/>
    <property type="molecule type" value="Genomic_DNA"/>
</dbReference>
<evidence type="ECO:0000313" key="3">
    <source>
        <dbReference type="Proteomes" id="UP000582643"/>
    </source>
</evidence>